<dbReference type="OrthoDB" id="194358at2759"/>
<accession>A0A5P1EKF9</accession>
<feature type="repeat" description="ANK" evidence="1">
    <location>
        <begin position="427"/>
        <end position="459"/>
    </location>
</feature>
<dbReference type="Proteomes" id="UP000243459">
    <property type="component" value="Chromosome 7"/>
</dbReference>
<feature type="repeat" description="ANK" evidence="1">
    <location>
        <begin position="172"/>
        <end position="204"/>
    </location>
</feature>
<dbReference type="PROSITE" id="PS50088">
    <property type="entry name" value="ANK_REPEAT"/>
    <property type="match status" value="7"/>
</dbReference>
<gene>
    <name evidence="4" type="ORF">A4U43_C07F33410</name>
</gene>
<dbReference type="PROSITE" id="PS50202">
    <property type="entry name" value="MSP"/>
    <property type="match status" value="1"/>
</dbReference>
<evidence type="ECO:0000313" key="5">
    <source>
        <dbReference type="Proteomes" id="UP000243459"/>
    </source>
</evidence>
<dbReference type="EMBL" id="CM007387">
    <property type="protein sequence ID" value="ONK65081.1"/>
    <property type="molecule type" value="Genomic_DNA"/>
</dbReference>
<dbReference type="InterPro" id="IPR013783">
    <property type="entry name" value="Ig-like_fold"/>
</dbReference>
<feature type="domain" description="MSP" evidence="3">
    <location>
        <begin position="4"/>
        <end position="135"/>
    </location>
</feature>
<sequence>MDRLISLEPSNEVAIRIEPGERCYGQVTLRNVMYTMPVAFRLQAMNKVQYTIRPQSGIIAPLATLTVVITYVLPLNSSLPESIPKSTDSFLLDSVVVPGAAFKDPSSTFDSVPNDWFTTRKKQVFTDSGMRIFFVGSAVLTRLVAEGSMDQVREVLELSNPEWNAVDSIDYMGQSLLHIAISHCRADLVQLLLEFNPNVESRNRASRTPLEAAAAAGESLIVELLLAHGASTEKTSASSWSALHFATASGHLEAMRLLTLKGADVNSPTSDGRTALHLAVEEHRRDCARLLLAGGARADIRGGPDGDTPLHIAASTGDEQMVKLLITKGSAGLKEVRNFAGKTSYDAAAEGGHGRLFDMLKLGDGLALAARKGEVKAAGRMIERGAAVNGRDQNGWTALMRAGFKGRAEVMKALLEKGAEVDARDEEGYTALHCAVEAGHVDAVEVLVKRGADLEAKTAKGATAMKIAYSLGYAGIARILAQNGAAKDNNIAPISPEKQQIMIGGKNGSRGIREKEVKKKGSRLSFGSGGGGGKGLRSGFDRQAMAVASH</sequence>
<dbReference type="PANTHER" id="PTHR24118">
    <property type="entry name" value="POTE ANKYRIN DOMAIN"/>
    <property type="match status" value="1"/>
</dbReference>
<feature type="repeat" description="ANK" evidence="1">
    <location>
        <begin position="305"/>
        <end position="330"/>
    </location>
</feature>
<feature type="repeat" description="ANK" evidence="1">
    <location>
        <begin position="394"/>
        <end position="426"/>
    </location>
</feature>
<feature type="repeat" description="ANK" evidence="1">
    <location>
        <begin position="238"/>
        <end position="270"/>
    </location>
</feature>
<protein>
    <recommendedName>
        <fullName evidence="3">MSP domain-containing protein</fullName>
    </recommendedName>
</protein>
<reference evidence="5" key="1">
    <citation type="journal article" date="2017" name="Nat. Commun.">
        <title>The asparagus genome sheds light on the origin and evolution of a young Y chromosome.</title>
        <authorList>
            <person name="Harkess A."/>
            <person name="Zhou J."/>
            <person name="Xu C."/>
            <person name="Bowers J.E."/>
            <person name="Van der Hulst R."/>
            <person name="Ayyampalayam S."/>
            <person name="Mercati F."/>
            <person name="Riccardi P."/>
            <person name="McKain M.R."/>
            <person name="Kakrana A."/>
            <person name="Tang H."/>
            <person name="Ray J."/>
            <person name="Groenendijk J."/>
            <person name="Arikit S."/>
            <person name="Mathioni S.M."/>
            <person name="Nakano M."/>
            <person name="Shan H."/>
            <person name="Telgmann-Rauber A."/>
            <person name="Kanno A."/>
            <person name="Yue Z."/>
            <person name="Chen H."/>
            <person name="Li W."/>
            <person name="Chen Y."/>
            <person name="Xu X."/>
            <person name="Zhang Y."/>
            <person name="Luo S."/>
            <person name="Chen H."/>
            <person name="Gao J."/>
            <person name="Mao Z."/>
            <person name="Pires J.C."/>
            <person name="Luo M."/>
            <person name="Kudrna D."/>
            <person name="Wing R.A."/>
            <person name="Meyers B.C."/>
            <person name="Yi K."/>
            <person name="Kong H."/>
            <person name="Lavrijsen P."/>
            <person name="Sunseri F."/>
            <person name="Falavigna A."/>
            <person name="Ye Y."/>
            <person name="Leebens-Mack J.H."/>
            <person name="Chen G."/>
        </authorList>
    </citation>
    <scope>NUCLEOTIDE SEQUENCE [LARGE SCALE GENOMIC DNA]</scope>
    <source>
        <strain evidence="5">cv. DH0086</strain>
    </source>
</reference>
<feature type="region of interest" description="Disordered" evidence="2">
    <location>
        <begin position="517"/>
        <end position="550"/>
    </location>
</feature>
<dbReference type="Pfam" id="PF13857">
    <property type="entry name" value="Ank_5"/>
    <property type="match status" value="1"/>
</dbReference>
<keyword evidence="5" id="KW-1185">Reference proteome</keyword>
<dbReference type="OMA" id="SDWFTAK"/>
<dbReference type="AlphaFoldDB" id="A0A5P1EKF9"/>
<dbReference type="Pfam" id="PF12796">
    <property type="entry name" value="Ank_2"/>
    <property type="match status" value="2"/>
</dbReference>
<dbReference type="Gene3D" id="2.60.40.10">
    <property type="entry name" value="Immunoglobulins"/>
    <property type="match status" value="1"/>
</dbReference>
<feature type="compositionally biased region" description="Gly residues" evidence="2">
    <location>
        <begin position="527"/>
        <end position="536"/>
    </location>
</feature>
<name>A0A5P1EKF9_ASPOF</name>
<evidence type="ECO:0000256" key="2">
    <source>
        <dbReference type="SAM" id="MobiDB-lite"/>
    </source>
</evidence>
<dbReference type="InterPro" id="IPR002110">
    <property type="entry name" value="Ankyrin_rpt"/>
</dbReference>
<dbReference type="Gene3D" id="1.25.40.20">
    <property type="entry name" value="Ankyrin repeat-containing domain"/>
    <property type="match status" value="2"/>
</dbReference>
<dbReference type="PRINTS" id="PR01415">
    <property type="entry name" value="ANKYRIN"/>
</dbReference>
<dbReference type="PROSITE" id="PS50297">
    <property type="entry name" value="ANK_REP_REGION"/>
    <property type="match status" value="7"/>
</dbReference>
<dbReference type="SUPFAM" id="SSF49354">
    <property type="entry name" value="PapD-like"/>
    <property type="match status" value="1"/>
</dbReference>
<dbReference type="Pfam" id="PF00023">
    <property type="entry name" value="Ank"/>
    <property type="match status" value="1"/>
</dbReference>
<keyword evidence="1" id="KW-0040">ANK repeat</keyword>
<dbReference type="InterPro" id="IPR008962">
    <property type="entry name" value="PapD-like_sf"/>
</dbReference>
<feature type="repeat" description="ANK" evidence="1">
    <location>
        <begin position="205"/>
        <end position="237"/>
    </location>
</feature>
<evidence type="ECO:0000256" key="1">
    <source>
        <dbReference type="PROSITE-ProRule" id="PRU00023"/>
    </source>
</evidence>
<proteinExistence type="predicted"/>
<organism evidence="4 5">
    <name type="scientific">Asparagus officinalis</name>
    <name type="common">Garden asparagus</name>
    <dbReference type="NCBI Taxonomy" id="4686"/>
    <lineage>
        <taxon>Eukaryota</taxon>
        <taxon>Viridiplantae</taxon>
        <taxon>Streptophyta</taxon>
        <taxon>Embryophyta</taxon>
        <taxon>Tracheophyta</taxon>
        <taxon>Spermatophyta</taxon>
        <taxon>Magnoliopsida</taxon>
        <taxon>Liliopsida</taxon>
        <taxon>Asparagales</taxon>
        <taxon>Asparagaceae</taxon>
        <taxon>Asparagoideae</taxon>
        <taxon>Asparagus</taxon>
    </lineage>
</organism>
<evidence type="ECO:0000259" key="3">
    <source>
        <dbReference type="PROSITE" id="PS50202"/>
    </source>
</evidence>
<dbReference type="Gramene" id="ONK65081">
    <property type="protein sequence ID" value="ONK65081"/>
    <property type="gene ID" value="A4U43_C07F33410"/>
</dbReference>
<dbReference type="InterPro" id="IPR036770">
    <property type="entry name" value="Ankyrin_rpt-contain_sf"/>
</dbReference>
<dbReference type="InterPro" id="IPR000535">
    <property type="entry name" value="MSP_dom"/>
</dbReference>
<dbReference type="Pfam" id="PF00635">
    <property type="entry name" value="Motile_Sperm"/>
    <property type="match status" value="1"/>
</dbReference>
<dbReference type="SMART" id="SM00248">
    <property type="entry name" value="ANK"/>
    <property type="match status" value="8"/>
</dbReference>
<dbReference type="SUPFAM" id="SSF48403">
    <property type="entry name" value="Ankyrin repeat"/>
    <property type="match status" value="1"/>
</dbReference>
<dbReference type="PANTHER" id="PTHR24118:SF99">
    <property type="entry name" value="POTE ANKYRIN DOMAIN FAMILY MEMBER 3C-RELATED"/>
    <property type="match status" value="1"/>
</dbReference>
<evidence type="ECO:0000313" key="4">
    <source>
        <dbReference type="EMBL" id="ONK65081.1"/>
    </source>
</evidence>
<feature type="repeat" description="ANK" evidence="1">
    <location>
        <begin position="271"/>
        <end position="303"/>
    </location>
</feature>